<evidence type="ECO:0000256" key="1">
    <source>
        <dbReference type="SAM" id="MobiDB-lite"/>
    </source>
</evidence>
<dbReference type="PANTHER" id="PTHR33678:SF1">
    <property type="entry name" value="BLL1576 PROTEIN"/>
    <property type="match status" value="1"/>
</dbReference>
<evidence type="ECO:0000259" key="3">
    <source>
        <dbReference type="Pfam" id="PF13817"/>
    </source>
</evidence>
<dbReference type="InterPro" id="IPR039552">
    <property type="entry name" value="IS66_C"/>
</dbReference>
<proteinExistence type="predicted"/>
<sequence>MNGNRWHGFPENGRLEVDSNCSERAIKSFVTGRKNCLYANTPRGAQASAITLSLIQTAKENDLEPRAYLPYLFEQLPQRDLSNAPSRADCLLWSPTLPRPTLKRHPLRLPPNNKTESLPQGGTHFTLTYKP</sequence>
<comment type="caution">
    <text evidence="4">The sequence shown here is derived from an EMBL/GenBank/DDBJ whole genome shotgun (WGS) entry which is preliminary data.</text>
</comment>
<protein>
    <submittedName>
        <fullName evidence="4">Uncharacterized protein</fullName>
    </submittedName>
</protein>
<feature type="domain" description="Transposase IS66 C-terminal" evidence="3">
    <location>
        <begin position="53"/>
        <end position="79"/>
    </location>
</feature>
<evidence type="ECO:0000313" key="5">
    <source>
        <dbReference type="Proteomes" id="UP000242699"/>
    </source>
</evidence>
<dbReference type="InterPro" id="IPR004291">
    <property type="entry name" value="Transposase_IS66_central"/>
</dbReference>
<gene>
    <name evidence="4" type="ORF">C7B43_20610</name>
</gene>
<dbReference type="EMBL" id="PXYT01000106">
    <property type="protein sequence ID" value="PSR22662.1"/>
    <property type="molecule type" value="Genomic_DNA"/>
</dbReference>
<dbReference type="InterPro" id="IPR052344">
    <property type="entry name" value="Transposase-related"/>
</dbReference>
<feature type="domain" description="Transposase IS66 central" evidence="2">
    <location>
        <begin position="9"/>
        <end position="47"/>
    </location>
</feature>
<dbReference type="AlphaFoldDB" id="A0A2T2WKA2"/>
<organism evidence="4 5">
    <name type="scientific">Sulfobacillus benefaciens</name>
    <dbReference type="NCBI Taxonomy" id="453960"/>
    <lineage>
        <taxon>Bacteria</taxon>
        <taxon>Bacillati</taxon>
        <taxon>Bacillota</taxon>
        <taxon>Clostridia</taxon>
        <taxon>Eubacteriales</taxon>
        <taxon>Clostridiales Family XVII. Incertae Sedis</taxon>
        <taxon>Sulfobacillus</taxon>
    </lineage>
</organism>
<name>A0A2T2WKA2_9FIRM</name>
<dbReference type="Pfam" id="PF03050">
    <property type="entry name" value="DDE_Tnp_IS66"/>
    <property type="match status" value="1"/>
</dbReference>
<reference evidence="4 5" key="1">
    <citation type="journal article" date="2014" name="BMC Genomics">
        <title>Comparison of environmental and isolate Sulfobacillus genomes reveals diverse carbon, sulfur, nitrogen, and hydrogen metabolisms.</title>
        <authorList>
            <person name="Justice N.B."/>
            <person name="Norman A."/>
            <person name="Brown C.T."/>
            <person name="Singh A."/>
            <person name="Thomas B.C."/>
            <person name="Banfield J.F."/>
        </authorList>
    </citation>
    <scope>NUCLEOTIDE SEQUENCE [LARGE SCALE GENOMIC DNA]</scope>
    <source>
        <strain evidence="4">AMDSBA1</strain>
    </source>
</reference>
<feature type="compositionally biased region" description="Polar residues" evidence="1">
    <location>
        <begin position="112"/>
        <end position="131"/>
    </location>
</feature>
<dbReference type="Proteomes" id="UP000242699">
    <property type="component" value="Unassembled WGS sequence"/>
</dbReference>
<dbReference type="PANTHER" id="PTHR33678">
    <property type="entry name" value="BLL1576 PROTEIN"/>
    <property type="match status" value="1"/>
</dbReference>
<evidence type="ECO:0000259" key="2">
    <source>
        <dbReference type="Pfam" id="PF03050"/>
    </source>
</evidence>
<feature type="region of interest" description="Disordered" evidence="1">
    <location>
        <begin position="101"/>
        <end position="131"/>
    </location>
</feature>
<accession>A0A2T2WKA2</accession>
<evidence type="ECO:0000313" key="4">
    <source>
        <dbReference type="EMBL" id="PSR22662.1"/>
    </source>
</evidence>
<dbReference type="Pfam" id="PF13817">
    <property type="entry name" value="DDE_Tnp_IS66_C"/>
    <property type="match status" value="1"/>
</dbReference>